<dbReference type="KEGG" id="wdi:H9L19_06460"/>
<organism evidence="3 4">
    <name type="scientific">Weissella diestrammenae</name>
    <dbReference type="NCBI Taxonomy" id="1162633"/>
    <lineage>
        <taxon>Bacteria</taxon>
        <taxon>Bacillati</taxon>
        <taxon>Bacillota</taxon>
        <taxon>Bacilli</taxon>
        <taxon>Lactobacillales</taxon>
        <taxon>Lactobacillaceae</taxon>
        <taxon>Weissella</taxon>
    </lineage>
</organism>
<dbReference type="SUPFAM" id="SSF50891">
    <property type="entry name" value="Cyclophilin-like"/>
    <property type="match status" value="1"/>
</dbReference>
<dbReference type="EMBL" id="CP060724">
    <property type="protein sequence ID" value="QNN75023.1"/>
    <property type="molecule type" value="Genomic_DNA"/>
</dbReference>
<evidence type="ECO:0000313" key="4">
    <source>
        <dbReference type="Proteomes" id="UP000515800"/>
    </source>
</evidence>
<dbReference type="Gene3D" id="3.20.20.70">
    <property type="entry name" value="Aldolase class I"/>
    <property type="match status" value="1"/>
</dbReference>
<dbReference type="InterPro" id="IPR008589">
    <property type="entry name" value="MupG"/>
</dbReference>
<dbReference type="InterPro" id="IPR017853">
    <property type="entry name" value="GH"/>
</dbReference>
<dbReference type="SUPFAM" id="SSF51445">
    <property type="entry name" value="(Trans)glycosidases"/>
    <property type="match status" value="1"/>
</dbReference>
<accession>A0A7G9T4J8</accession>
<sequence length="365" mass="41272">MSLGIAIYPSKMTMTAMKTYVKQAADLGYRRIFTSMLEVADNPQETLDKYQEIIHYGNQLYMETTIDISPVLFDKLNISYQDLALFDQIGAKAIRLDEGFTGMEEARMTQNPYGIKIELNISRGQHYIDLIQDFSPNAAAIMGSHNFYPQSFTGLDSQYFIATAQQYKKYHLTTAAFVDTASGAVGPWPNSNLMVSAEIQRMMPISTQVRWLKMLGVIDDILIASSLVDIEDLKAVASAYFEPLPSLTVTFNDNATTLEKQIILESTHMYRGDYSGYMIRSTMTRIVYRNQLNEPRQTNDIDIGDITVGNSNAGQYQNETQIALKTRPNIGQQHNVVGRIRPSDLPLLQQLKPWQSFRLHTITDS</sequence>
<dbReference type="InterPro" id="IPR013785">
    <property type="entry name" value="Aldolase_TIM"/>
</dbReference>
<dbReference type="Gene3D" id="2.40.100.10">
    <property type="entry name" value="Cyclophilin-like"/>
    <property type="match status" value="1"/>
</dbReference>
<dbReference type="Proteomes" id="UP000515800">
    <property type="component" value="Chromosome"/>
</dbReference>
<dbReference type="AlphaFoldDB" id="A0A7G9T4J8"/>
<feature type="domain" description="6-phospho-N-acetylmuramidase N-terminal" evidence="2">
    <location>
        <begin position="3"/>
        <end position="237"/>
    </location>
</feature>
<dbReference type="InterPro" id="IPR029000">
    <property type="entry name" value="Cyclophilin-like_dom_sf"/>
</dbReference>
<dbReference type="RefSeq" id="WP_187528858.1">
    <property type="nucleotide sequence ID" value="NZ_CP060724.1"/>
</dbReference>
<gene>
    <name evidence="3" type="ORF">H9L19_06460</name>
</gene>
<proteinExistence type="predicted"/>
<dbReference type="Pfam" id="PF19200">
    <property type="entry name" value="MupG_N"/>
    <property type="match status" value="1"/>
</dbReference>
<evidence type="ECO:0000313" key="3">
    <source>
        <dbReference type="EMBL" id="QNN75023.1"/>
    </source>
</evidence>
<keyword evidence="4" id="KW-1185">Reference proteome</keyword>
<dbReference type="Pfam" id="PF05913">
    <property type="entry name" value="MupG_C"/>
    <property type="match status" value="1"/>
</dbReference>
<name>A0A7G9T4J8_9LACO</name>
<protein>
    <submittedName>
        <fullName evidence="3">DUF871 domain-containing protein</fullName>
    </submittedName>
</protein>
<reference evidence="3 4" key="1">
    <citation type="submission" date="2020-08" db="EMBL/GenBank/DDBJ databases">
        <title>Genome sequence of Weissella diestrammenae KACC 16890T.</title>
        <authorList>
            <person name="Hyun D.-W."/>
            <person name="Bae J.-W."/>
        </authorList>
    </citation>
    <scope>NUCLEOTIDE SEQUENCE [LARGE SCALE GENOMIC DNA]</scope>
    <source>
        <strain evidence="3 4">KACC 16890</strain>
    </source>
</reference>
<dbReference type="PANTHER" id="PTHR38435">
    <property type="match status" value="1"/>
</dbReference>
<dbReference type="PANTHER" id="PTHR38435:SF1">
    <property type="entry name" value="DUF871 DOMAIN-CONTAINING PROTEIN"/>
    <property type="match status" value="1"/>
</dbReference>
<dbReference type="InterPro" id="IPR043797">
    <property type="entry name" value="MupG_N"/>
</dbReference>
<feature type="domain" description="6-phospho-N-acetylmuramidase C-terminal" evidence="1">
    <location>
        <begin position="246"/>
        <end position="359"/>
    </location>
</feature>
<evidence type="ECO:0000259" key="1">
    <source>
        <dbReference type="Pfam" id="PF05913"/>
    </source>
</evidence>
<evidence type="ECO:0000259" key="2">
    <source>
        <dbReference type="Pfam" id="PF19200"/>
    </source>
</evidence>
<dbReference type="InterPro" id="IPR043894">
    <property type="entry name" value="MupG_C"/>
</dbReference>